<dbReference type="InterPro" id="IPR035979">
    <property type="entry name" value="RBD_domain_sf"/>
</dbReference>
<dbReference type="KEGG" id="rsz:108822573"/>
<feature type="region of interest" description="Disordered" evidence="2">
    <location>
        <begin position="239"/>
        <end position="294"/>
    </location>
</feature>
<feature type="compositionally biased region" description="Basic and acidic residues" evidence="2">
    <location>
        <begin position="260"/>
        <end position="271"/>
    </location>
</feature>
<dbReference type="GO" id="GO:0003723">
    <property type="term" value="F:RNA binding"/>
    <property type="evidence" value="ECO:0007669"/>
    <property type="project" value="UniProtKB-UniRule"/>
</dbReference>
<name>A0A6J0KTD2_RAPSA</name>
<dbReference type="RefSeq" id="XP_018451190.2">
    <property type="nucleotide sequence ID" value="XM_018595688.2"/>
</dbReference>
<feature type="compositionally biased region" description="Basic and acidic residues" evidence="2">
    <location>
        <begin position="282"/>
        <end position="294"/>
    </location>
</feature>
<feature type="domain" description="RRM" evidence="3">
    <location>
        <begin position="24"/>
        <end position="100"/>
    </location>
</feature>
<evidence type="ECO:0000259" key="3">
    <source>
        <dbReference type="PROSITE" id="PS50102"/>
    </source>
</evidence>
<dbReference type="Proteomes" id="UP000504610">
    <property type="component" value="Unplaced"/>
</dbReference>
<evidence type="ECO:0000256" key="1">
    <source>
        <dbReference type="PROSITE-ProRule" id="PRU00176"/>
    </source>
</evidence>
<dbReference type="InterPro" id="IPR000504">
    <property type="entry name" value="RRM_dom"/>
</dbReference>
<proteinExistence type="predicted"/>
<dbReference type="SUPFAM" id="SSF54928">
    <property type="entry name" value="RNA-binding domain, RBD"/>
    <property type="match status" value="1"/>
</dbReference>
<protein>
    <submittedName>
        <fullName evidence="5">Uncharacterized protein LOC108822573</fullName>
    </submittedName>
</protein>
<reference evidence="5" key="1">
    <citation type="submission" date="2025-08" db="UniProtKB">
        <authorList>
            <consortium name="RefSeq"/>
        </authorList>
    </citation>
    <scope>IDENTIFICATION</scope>
    <source>
        <tissue evidence="5">Leaf</tissue>
    </source>
</reference>
<dbReference type="Pfam" id="PF00076">
    <property type="entry name" value="RRM_1"/>
    <property type="match status" value="1"/>
</dbReference>
<dbReference type="AlphaFoldDB" id="A0A6J0KTD2"/>
<dbReference type="InterPro" id="IPR012677">
    <property type="entry name" value="Nucleotide-bd_a/b_plait_sf"/>
</dbReference>
<sequence length="294" mass="33790">MDESAKKGLESNGSDAEIRKSSIRRISVEGYDTSLRIEDVDEALRKHFASCGKIIHVYIPGNNEWTILCKYAFVYFNEEDEEKALRLDGRDMGGQILQIKSYPFHETYLNDVVDPMKDDNFIMYPFRVEVAGYDNSLPLDVVKKEIKEYFSVNRPFAHHHKTSSAATEIKSYINLTGQEAVDKALERSGRSVGGLSLVVTKVFPIQYNPPPTGYIPPRIYNTFTQEQKDDPNLYYTIIERKQKKSEQKKSETKKKKKTKTREGNQKKRSETTEGNQKKKSKTKEGNQKKKGVEI</sequence>
<keyword evidence="1" id="KW-0694">RNA-binding</keyword>
<accession>A0A6J0KTD2</accession>
<keyword evidence="4" id="KW-1185">Reference proteome</keyword>
<dbReference type="Gene3D" id="3.30.70.330">
    <property type="match status" value="1"/>
</dbReference>
<evidence type="ECO:0000313" key="4">
    <source>
        <dbReference type="Proteomes" id="UP000504610"/>
    </source>
</evidence>
<feature type="compositionally biased region" description="Basic and acidic residues" evidence="2">
    <location>
        <begin position="239"/>
        <end position="250"/>
    </location>
</feature>
<evidence type="ECO:0000313" key="5">
    <source>
        <dbReference type="RefSeq" id="XP_018451190.2"/>
    </source>
</evidence>
<evidence type="ECO:0000256" key="2">
    <source>
        <dbReference type="SAM" id="MobiDB-lite"/>
    </source>
</evidence>
<dbReference type="OrthoDB" id="1085421at2759"/>
<dbReference type="PROSITE" id="PS50102">
    <property type="entry name" value="RRM"/>
    <property type="match status" value="1"/>
</dbReference>
<organism evidence="4 5">
    <name type="scientific">Raphanus sativus</name>
    <name type="common">Radish</name>
    <name type="synonym">Raphanus raphanistrum var. sativus</name>
    <dbReference type="NCBI Taxonomy" id="3726"/>
    <lineage>
        <taxon>Eukaryota</taxon>
        <taxon>Viridiplantae</taxon>
        <taxon>Streptophyta</taxon>
        <taxon>Embryophyta</taxon>
        <taxon>Tracheophyta</taxon>
        <taxon>Spermatophyta</taxon>
        <taxon>Magnoliopsida</taxon>
        <taxon>eudicotyledons</taxon>
        <taxon>Gunneridae</taxon>
        <taxon>Pentapetalae</taxon>
        <taxon>rosids</taxon>
        <taxon>malvids</taxon>
        <taxon>Brassicales</taxon>
        <taxon>Brassicaceae</taxon>
        <taxon>Brassiceae</taxon>
        <taxon>Raphanus</taxon>
    </lineage>
</organism>
<dbReference type="GeneID" id="108822573"/>
<gene>
    <name evidence="5" type="primary">LOC108822573</name>
</gene>